<proteinExistence type="predicted"/>
<dbReference type="PROSITE" id="PS50075">
    <property type="entry name" value="CARRIER"/>
    <property type="match status" value="1"/>
</dbReference>
<organism evidence="2 3">
    <name type="scientific">Lentzea albida</name>
    <dbReference type="NCBI Taxonomy" id="65499"/>
    <lineage>
        <taxon>Bacteria</taxon>
        <taxon>Bacillati</taxon>
        <taxon>Actinomycetota</taxon>
        <taxon>Actinomycetes</taxon>
        <taxon>Pseudonocardiales</taxon>
        <taxon>Pseudonocardiaceae</taxon>
        <taxon>Lentzea</taxon>
    </lineage>
</organism>
<dbReference type="OrthoDB" id="4225030at2"/>
<evidence type="ECO:0000313" key="3">
    <source>
        <dbReference type="Proteomes" id="UP000199503"/>
    </source>
</evidence>
<dbReference type="InterPro" id="IPR009081">
    <property type="entry name" value="PP-bd_ACP"/>
</dbReference>
<keyword evidence="3" id="KW-1185">Reference proteome</keyword>
<dbReference type="SUPFAM" id="SSF47336">
    <property type="entry name" value="ACP-like"/>
    <property type="match status" value="1"/>
</dbReference>
<name>A0A1H9V5S1_9PSEU</name>
<dbReference type="Gene3D" id="1.10.1200.10">
    <property type="entry name" value="ACP-like"/>
    <property type="match status" value="1"/>
</dbReference>
<dbReference type="EMBL" id="FOFV01000017">
    <property type="protein sequence ID" value="SES17022.1"/>
    <property type="molecule type" value="Genomic_DNA"/>
</dbReference>
<dbReference type="InterPro" id="IPR036736">
    <property type="entry name" value="ACP-like_sf"/>
</dbReference>
<dbReference type="Proteomes" id="UP000199503">
    <property type="component" value="Unassembled WGS sequence"/>
</dbReference>
<dbReference type="RefSeq" id="WP_089922614.1">
    <property type="nucleotide sequence ID" value="NZ_FOFV01000017.1"/>
</dbReference>
<feature type="domain" description="Carrier" evidence="1">
    <location>
        <begin position="10"/>
        <end position="90"/>
    </location>
</feature>
<gene>
    <name evidence="2" type="ORF">SAMN04488000_11744</name>
</gene>
<evidence type="ECO:0000313" key="2">
    <source>
        <dbReference type="EMBL" id="SES17022.1"/>
    </source>
</evidence>
<evidence type="ECO:0000259" key="1">
    <source>
        <dbReference type="PROSITE" id="PS50075"/>
    </source>
</evidence>
<dbReference type="STRING" id="65499.SAMN04488000_11744"/>
<accession>A0A1H9V5S1</accession>
<protein>
    <submittedName>
        <fullName evidence="2">Phosphopantetheine attachment site</fullName>
    </submittedName>
</protein>
<dbReference type="Pfam" id="PF00550">
    <property type="entry name" value="PP-binding"/>
    <property type="match status" value="1"/>
</dbReference>
<sequence length="96" mass="10205">MTEAGTSTRDEVNAAVKRMVVAESRLTIDPATVGDTEPLNGEVLRVTSVGFLSMLIRLEDELGVTLPDDLFAGRSFHTVADLVDVVTPTCTGQRAG</sequence>
<dbReference type="AlphaFoldDB" id="A0A1H9V5S1"/>
<reference evidence="3" key="1">
    <citation type="submission" date="2016-10" db="EMBL/GenBank/DDBJ databases">
        <authorList>
            <person name="Varghese N."/>
            <person name="Submissions S."/>
        </authorList>
    </citation>
    <scope>NUCLEOTIDE SEQUENCE [LARGE SCALE GENOMIC DNA]</scope>
    <source>
        <strain evidence="3">DSM 44437</strain>
    </source>
</reference>